<dbReference type="Gene3D" id="3.40.50.10330">
    <property type="entry name" value="Probable inorganic polyphosphate/atp-NAD kinase, domain 1"/>
    <property type="match status" value="1"/>
</dbReference>
<gene>
    <name evidence="7" type="ORF">PANT1444_LOCUS16427</name>
</gene>
<dbReference type="PANTHER" id="PTHR12358">
    <property type="entry name" value="SPHINGOSINE KINASE"/>
    <property type="match status" value="1"/>
</dbReference>
<dbReference type="AlphaFoldDB" id="A0A7S0F6M8"/>
<feature type="region of interest" description="Disordered" evidence="5">
    <location>
        <begin position="425"/>
        <end position="461"/>
    </location>
</feature>
<keyword evidence="4" id="KW-0067">ATP-binding</keyword>
<dbReference type="SUPFAM" id="SSF111331">
    <property type="entry name" value="NAD kinase/diacylglycerol kinase-like"/>
    <property type="match status" value="1"/>
</dbReference>
<evidence type="ECO:0000256" key="1">
    <source>
        <dbReference type="ARBA" id="ARBA00022679"/>
    </source>
</evidence>
<feature type="domain" description="DAGKc" evidence="6">
    <location>
        <begin position="107"/>
        <end position="249"/>
    </location>
</feature>
<organism evidence="7">
    <name type="scientific">Phaeocystis antarctica</name>
    <dbReference type="NCBI Taxonomy" id="33657"/>
    <lineage>
        <taxon>Eukaryota</taxon>
        <taxon>Haptista</taxon>
        <taxon>Haptophyta</taxon>
        <taxon>Prymnesiophyceae</taxon>
        <taxon>Phaeocystales</taxon>
        <taxon>Phaeocystaceae</taxon>
        <taxon>Phaeocystis</taxon>
    </lineage>
</organism>
<keyword evidence="1" id="KW-0808">Transferase</keyword>
<dbReference type="EMBL" id="HBEP01028970">
    <property type="protein sequence ID" value="CAD8501899.1"/>
    <property type="molecule type" value="Transcribed_RNA"/>
</dbReference>
<dbReference type="InterPro" id="IPR016064">
    <property type="entry name" value="NAD/diacylglycerol_kinase_sf"/>
</dbReference>
<keyword evidence="2" id="KW-0547">Nucleotide-binding</keyword>
<dbReference type="GO" id="GO:0016020">
    <property type="term" value="C:membrane"/>
    <property type="evidence" value="ECO:0007669"/>
    <property type="project" value="TreeGrafter"/>
</dbReference>
<dbReference type="GO" id="GO:0005737">
    <property type="term" value="C:cytoplasm"/>
    <property type="evidence" value="ECO:0007669"/>
    <property type="project" value="TreeGrafter"/>
</dbReference>
<evidence type="ECO:0000256" key="4">
    <source>
        <dbReference type="ARBA" id="ARBA00022840"/>
    </source>
</evidence>
<dbReference type="Pfam" id="PF19279">
    <property type="entry name" value="YegS_C"/>
    <property type="match status" value="1"/>
</dbReference>
<dbReference type="Gene3D" id="2.60.200.40">
    <property type="match status" value="1"/>
</dbReference>
<dbReference type="GO" id="GO:0046512">
    <property type="term" value="P:sphingosine biosynthetic process"/>
    <property type="evidence" value="ECO:0007669"/>
    <property type="project" value="TreeGrafter"/>
</dbReference>
<proteinExistence type="predicted"/>
<dbReference type="InterPro" id="IPR045540">
    <property type="entry name" value="YegS/DAGK_C"/>
</dbReference>
<sequence length="461" mass="49062">MLSGNALRSDEIPDGNLSLDEKVLTYIPRNGAPQQISLVDSVGASAESCTLVVSFMPVTGGGGWGCSKLRRELVVSRFLCHNPTQASGWAEALWRVMNGMAPDGAAPPLKRWLILINPVSGPGNAVKIFGQVRPVLAANRVALTELVTTHAGHATEIAAGIELADVDGIVCVGGDGLLYELVNGLMARPDAGAAVAQLRLGVLPGGSANSLCTSLVKAAGEPIGPMSSAYLLCRGSPQPLDLLSVAQPERPVSYGFLSLEWAMASDLDLGSEHLRWMGDARFDVYALWRILTLRQYPGSLRLRPKGSQEWLTMEGPFIGLWALNTRWLTSTAQLGPRAEFDDGCLDLMIVRNAGRMSLLLTFLDLESGQHADASCVEYIKVEEFELCPLPRTEADPGMVAIDGELVAFATTRVSVLPSKLTLLGGRARGDSDSDGPSRKRHCAGPQSASQASVTLEPAPDL</sequence>
<dbReference type="SMART" id="SM00046">
    <property type="entry name" value="DAGKc"/>
    <property type="match status" value="1"/>
</dbReference>
<dbReference type="InterPro" id="IPR050187">
    <property type="entry name" value="Lipid_Phosphate_FormReg"/>
</dbReference>
<name>A0A7S0F6M8_9EUKA</name>
<evidence type="ECO:0000259" key="6">
    <source>
        <dbReference type="PROSITE" id="PS50146"/>
    </source>
</evidence>
<dbReference type="PROSITE" id="PS50146">
    <property type="entry name" value="DAGK"/>
    <property type="match status" value="1"/>
</dbReference>
<dbReference type="GO" id="GO:0005524">
    <property type="term" value="F:ATP binding"/>
    <property type="evidence" value="ECO:0007669"/>
    <property type="project" value="UniProtKB-KW"/>
</dbReference>
<evidence type="ECO:0000256" key="5">
    <source>
        <dbReference type="SAM" id="MobiDB-lite"/>
    </source>
</evidence>
<dbReference type="InterPro" id="IPR001206">
    <property type="entry name" value="Diacylglycerol_kinase_cat_dom"/>
</dbReference>
<reference evidence="7" key="1">
    <citation type="submission" date="2021-01" db="EMBL/GenBank/DDBJ databases">
        <authorList>
            <person name="Corre E."/>
            <person name="Pelletier E."/>
            <person name="Niang G."/>
            <person name="Scheremetjew M."/>
            <person name="Finn R."/>
            <person name="Kale V."/>
            <person name="Holt S."/>
            <person name="Cochrane G."/>
            <person name="Meng A."/>
            <person name="Brown T."/>
            <person name="Cohen L."/>
        </authorList>
    </citation>
    <scope>NUCLEOTIDE SEQUENCE</scope>
    <source>
        <strain evidence="7">CCMP1374</strain>
    </source>
</reference>
<accession>A0A7S0F6M8</accession>
<dbReference type="PANTHER" id="PTHR12358:SF31">
    <property type="entry name" value="ACYLGLYCEROL KINASE, MITOCHONDRIAL"/>
    <property type="match status" value="1"/>
</dbReference>
<dbReference type="GO" id="GO:0001727">
    <property type="term" value="F:lipid kinase activity"/>
    <property type="evidence" value="ECO:0007669"/>
    <property type="project" value="TreeGrafter"/>
</dbReference>
<evidence type="ECO:0000313" key="7">
    <source>
        <dbReference type="EMBL" id="CAD8501899.1"/>
    </source>
</evidence>
<protein>
    <recommendedName>
        <fullName evidence="6">DAGKc domain-containing protein</fullName>
    </recommendedName>
</protein>
<feature type="compositionally biased region" description="Basic and acidic residues" evidence="5">
    <location>
        <begin position="427"/>
        <end position="437"/>
    </location>
</feature>
<evidence type="ECO:0000256" key="3">
    <source>
        <dbReference type="ARBA" id="ARBA00022777"/>
    </source>
</evidence>
<evidence type="ECO:0000256" key="2">
    <source>
        <dbReference type="ARBA" id="ARBA00022741"/>
    </source>
</evidence>
<dbReference type="Pfam" id="PF00781">
    <property type="entry name" value="DAGK_cat"/>
    <property type="match status" value="1"/>
</dbReference>
<keyword evidence="3" id="KW-0418">Kinase</keyword>
<dbReference type="InterPro" id="IPR017438">
    <property type="entry name" value="ATP-NAD_kinase_N"/>
</dbReference>